<keyword evidence="4 6" id="KW-0805">Transcription regulation</keyword>
<protein>
    <recommendedName>
        <fullName evidence="6">Probable transcription termination protein NusA</fullName>
    </recommendedName>
</protein>
<evidence type="ECO:0000313" key="10">
    <source>
        <dbReference type="EMBL" id="HGQ63839.1"/>
    </source>
</evidence>
<evidence type="ECO:0000256" key="2">
    <source>
        <dbReference type="ARBA" id="ARBA00022490"/>
    </source>
</evidence>
<dbReference type="InterPro" id="IPR004044">
    <property type="entry name" value="KH_dom_type_2"/>
</dbReference>
<dbReference type="NCBIfam" id="TIGR01952">
    <property type="entry name" value="nusA_arch"/>
    <property type="match status" value="1"/>
</dbReference>
<evidence type="ECO:0000256" key="5">
    <source>
        <dbReference type="ARBA" id="ARBA00023163"/>
    </source>
</evidence>
<keyword evidence="5 6" id="KW-0804">Transcription</keyword>
<evidence type="ECO:0000259" key="7">
    <source>
        <dbReference type="Pfam" id="PF07650"/>
    </source>
</evidence>
<dbReference type="InterPro" id="IPR058582">
    <property type="entry name" value="KH_NusA_2nd"/>
</dbReference>
<dbReference type="CDD" id="cd22530">
    <property type="entry name" value="KH-II_NusA_arch_rpt1"/>
    <property type="match status" value="1"/>
</dbReference>
<dbReference type="GO" id="GO:0005829">
    <property type="term" value="C:cytosol"/>
    <property type="evidence" value="ECO:0007669"/>
    <property type="project" value="TreeGrafter"/>
</dbReference>
<dbReference type="PANTHER" id="PTHR22648:SF0">
    <property type="entry name" value="TRANSCRIPTION TERMINATION_ANTITERMINATION PROTEIN NUSA"/>
    <property type="match status" value="1"/>
</dbReference>
<gene>
    <name evidence="6" type="primary">nusA</name>
    <name evidence="10" type="ORF">ENU08_01155</name>
    <name evidence="9" type="ORF">ENU41_05650</name>
</gene>
<evidence type="ECO:0000259" key="8">
    <source>
        <dbReference type="Pfam" id="PF26594"/>
    </source>
</evidence>
<dbReference type="SUPFAM" id="SSF54814">
    <property type="entry name" value="Prokaryotic type KH domain (KH-domain type II)"/>
    <property type="match status" value="2"/>
</dbReference>
<dbReference type="GO" id="GO:0031564">
    <property type="term" value="P:transcription antitermination"/>
    <property type="evidence" value="ECO:0007669"/>
    <property type="project" value="InterPro"/>
</dbReference>
<organism evidence="10">
    <name type="scientific">Ignisphaera aggregans</name>
    <dbReference type="NCBI Taxonomy" id="334771"/>
    <lineage>
        <taxon>Archaea</taxon>
        <taxon>Thermoproteota</taxon>
        <taxon>Thermoprotei</taxon>
        <taxon>Desulfurococcales</taxon>
        <taxon>Desulfurococcaceae</taxon>
        <taxon>Ignisphaera</taxon>
    </lineage>
</organism>
<dbReference type="GO" id="GO:0006353">
    <property type="term" value="P:DNA-templated transcription termination"/>
    <property type="evidence" value="ECO:0007669"/>
    <property type="project" value="UniProtKB-UniRule"/>
</dbReference>
<sequence length="153" mass="17262">MAQRPSEIKPKLDLKLTMEELRYISLFQDITGVTPKDCIVSDELDLTIFVVDGDKVGQAVGRRGSNVKYLSKLISKDVEVVGWAEDLETFVKNIFAPVRVYRVQLINGKDRKILHVYVDPKDKGLAIGKNGRNVLKARLILSRYFSIDSVVIV</sequence>
<keyword evidence="1 6" id="KW-0806">Transcription termination</keyword>
<keyword evidence="3" id="KW-0694">RNA-binding</keyword>
<dbReference type="EMBL" id="DTBD01000008">
    <property type="protein sequence ID" value="HGQ63839.1"/>
    <property type="molecule type" value="Genomic_DNA"/>
</dbReference>
<dbReference type="EMBL" id="DTCK01000036">
    <property type="protein sequence ID" value="HGQ36146.1"/>
    <property type="molecule type" value="Genomic_DNA"/>
</dbReference>
<dbReference type="HAMAP" id="MF_00945_A">
    <property type="entry name" value="NusA_A"/>
    <property type="match status" value="1"/>
</dbReference>
<dbReference type="InterPro" id="IPR030842">
    <property type="entry name" value="TF_NusA_bacterial"/>
</dbReference>
<dbReference type="GO" id="GO:0003723">
    <property type="term" value="F:RNA binding"/>
    <property type="evidence" value="ECO:0007669"/>
    <property type="project" value="UniProtKB-KW"/>
</dbReference>
<proteinExistence type="inferred from homology"/>
<dbReference type="CDD" id="cd22531">
    <property type="entry name" value="KH-II_NusA_arch_rpt2"/>
    <property type="match status" value="1"/>
</dbReference>
<name>A0A7C4JJF7_9CREN</name>
<keyword evidence="2 6" id="KW-0963">Cytoplasm</keyword>
<dbReference type="InterPro" id="IPR010212">
    <property type="entry name" value="NusA_arc"/>
</dbReference>
<dbReference type="Pfam" id="PF26594">
    <property type="entry name" value="KH_NusA_2nd"/>
    <property type="match status" value="1"/>
</dbReference>
<feature type="domain" description="KH type-2" evidence="7">
    <location>
        <begin position="23"/>
        <end position="81"/>
    </location>
</feature>
<dbReference type="AlphaFoldDB" id="A0A7C4JJF7"/>
<dbReference type="InterPro" id="IPR009019">
    <property type="entry name" value="KH_sf_prok-type"/>
</dbReference>
<evidence type="ECO:0000256" key="4">
    <source>
        <dbReference type="ARBA" id="ARBA00023015"/>
    </source>
</evidence>
<dbReference type="Gene3D" id="3.30.300.20">
    <property type="match status" value="2"/>
</dbReference>
<dbReference type="PANTHER" id="PTHR22648">
    <property type="entry name" value="TRANSCRIPTION TERMINATION FACTOR NUSA"/>
    <property type="match status" value="1"/>
</dbReference>
<evidence type="ECO:0000313" key="9">
    <source>
        <dbReference type="EMBL" id="HGQ36146.1"/>
    </source>
</evidence>
<evidence type="ECO:0000256" key="1">
    <source>
        <dbReference type="ARBA" id="ARBA00022472"/>
    </source>
</evidence>
<comment type="function">
    <text evidence="6">Participates in transcription termination.</text>
</comment>
<comment type="subcellular location">
    <subcellularLocation>
        <location evidence="6">Cytoplasm</location>
    </subcellularLocation>
</comment>
<dbReference type="Pfam" id="PF07650">
    <property type="entry name" value="KH_2"/>
    <property type="match status" value="1"/>
</dbReference>
<evidence type="ECO:0000256" key="3">
    <source>
        <dbReference type="ARBA" id="ARBA00022884"/>
    </source>
</evidence>
<evidence type="ECO:0000256" key="6">
    <source>
        <dbReference type="HAMAP-Rule" id="MF_00945"/>
    </source>
</evidence>
<accession>A0A7C4JJF7</accession>
<comment type="caution">
    <text evidence="10">The sequence shown here is derived from an EMBL/GenBank/DDBJ whole genome shotgun (WGS) entry which is preliminary data.</text>
</comment>
<reference evidence="10" key="1">
    <citation type="journal article" date="2020" name="mSystems">
        <title>Genome- and Community-Level Interaction Insights into Carbon Utilization and Element Cycling Functions of Hydrothermarchaeota in Hydrothermal Sediment.</title>
        <authorList>
            <person name="Zhou Z."/>
            <person name="Liu Y."/>
            <person name="Xu W."/>
            <person name="Pan J."/>
            <person name="Luo Z.H."/>
            <person name="Li M."/>
        </authorList>
    </citation>
    <scope>NUCLEOTIDE SEQUENCE [LARGE SCALE GENOMIC DNA]</scope>
    <source>
        <strain evidence="10">SpSt-637</strain>
        <strain evidence="9">SpSt-667</strain>
    </source>
</reference>
<feature type="domain" description="NusA-like second KH" evidence="8">
    <location>
        <begin position="88"/>
        <end position="149"/>
    </location>
</feature>
<dbReference type="InterPro" id="IPR015946">
    <property type="entry name" value="KH_dom-like_a/b"/>
</dbReference>
<comment type="similarity">
    <text evidence="6">Belongs to the NusA family.</text>
</comment>